<dbReference type="EMBL" id="REGN01004088">
    <property type="protein sequence ID" value="RNA19200.1"/>
    <property type="molecule type" value="Genomic_DNA"/>
</dbReference>
<reference evidence="1 2" key="1">
    <citation type="journal article" date="2018" name="Sci. Rep.">
        <title>Genomic signatures of local adaptation to the degree of environmental predictability in rotifers.</title>
        <authorList>
            <person name="Franch-Gras L."/>
            <person name="Hahn C."/>
            <person name="Garcia-Roger E.M."/>
            <person name="Carmona M.J."/>
            <person name="Serra M."/>
            <person name="Gomez A."/>
        </authorList>
    </citation>
    <scope>NUCLEOTIDE SEQUENCE [LARGE SCALE GENOMIC DNA]</scope>
    <source>
        <strain evidence="1">HYR1</strain>
    </source>
</reference>
<evidence type="ECO:0000313" key="2">
    <source>
        <dbReference type="Proteomes" id="UP000276133"/>
    </source>
</evidence>
<dbReference type="AlphaFoldDB" id="A0A3M7R6L2"/>
<accession>A0A3M7R6L2</accession>
<evidence type="ECO:0000313" key="1">
    <source>
        <dbReference type="EMBL" id="RNA19200.1"/>
    </source>
</evidence>
<gene>
    <name evidence="1" type="ORF">BpHYR1_000255</name>
</gene>
<organism evidence="1 2">
    <name type="scientific">Brachionus plicatilis</name>
    <name type="common">Marine rotifer</name>
    <name type="synonym">Brachionus muelleri</name>
    <dbReference type="NCBI Taxonomy" id="10195"/>
    <lineage>
        <taxon>Eukaryota</taxon>
        <taxon>Metazoa</taxon>
        <taxon>Spiralia</taxon>
        <taxon>Gnathifera</taxon>
        <taxon>Rotifera</taxon>
        <taxon>Eurotatoria</taxon>
        <taxon>Monogononta</taxon>
        <taxon>Pseudotrocha</taxon>
        <taxon>Ploima</taxon>
        <taxon>Brachionidae</taxon>
        <taxon>Brachionus</taxon>
    </lineage>
</organism>
<sequence length="101" mass="11678">MDTKDSNRTDHCAFLRCVALHDAHFSLISRIPSKLLADCVASEAIGASDAIFENFSNLSSYFELFFYNFLSYIFEQQTLSLNLQLKRNLCDQLQNFRDQIK</sequence>
<protein>
    <submittedName>
        <fullName evidence="1">Uncharacterized protein</fullName>
    </submittedName>
</protein>
<dbReference type="Proteomes" id="UP000276133">
    <property type="component" value="Unassembled WGS sequence"/>
</dbReference>
<keyword evidence="2" id="KW-1185">Reference proteome</keyword>
<comment type="caution">
    <text evidence="1">The sequence shown here is derived from an EMBL/GenBank/DDBJ whole genome shotgun (WGS) entry which is preliminary data.</text>
</comment>
<name>A0A3M7R6L2_BRAPC</name>
<proteinExistence type="predicted"/>